<dbReference type="Proteomes" id="UP000492821">
    <property type="component" value="Unassembled WGS sequence"/>
</dbReference>
<evidence type="ECO:0000313" key="7">
    <source>
        <dbReference type="WBParaSite" id="Pan_g1093.t1"/>
    </source>
</evidence>
<feature type="compositionally biased region" description="Polar residues" evidence="4">
    <location>
        <begin position="265"/>
        <end position="286"/>
    </location>
</feature>
<reference evidence="6" key="1">
    <citation type="journal article" date="2013" name="Genetics">
        <title>The draft genome and transcriptome of Panagrellus redivivus are shaped by the harsh demands of a free-living lifestyle.</title>
        <authorList>
            <person name="Srinivasan J."/>
            <person name="Dillman A.R."/>
            <person name="Macchietto M.G."/>
            <person name="Heikkinen L."/>
            <person name="Lakso M."/>
            <person name="Fracchia K.M."/>
            <person name="Antoshechkin I."/>
            <person name="Mortazavi A."/>
            <person name="Wong G."/>
            <person name="Sternberg P.W."/>
        </authorList>
    </citation>
    <scope>NUCLEOTIDE SEQUENCE [LARGE SCALE GENOMIC DNA]</scope>
    <source>
        <strain evidence="6">MT8872</strain>
    </source>
</reference>
<evidence type="ECO:0000256" key="3">
    <source>
        <dbReference type="ARBA" id="ARBA00022833"/>
    </source>
</evidence>
<evidence type="ECO:0000259" key="5">
    <source>
        <dbReference type="PROSITE" id="PS51029"/>
    </source>
</evidence>
<keyword evidence="1" id="KW-0479">Metal-binding</keyword>
<dbReference type="Pfam" id="PF10545">
    <property type="entry name" value="MADF_DNA_bdg"/>
    <property type="match status" value="1"/>
</dbReference>
<sequence>MPPSPTHIPSLLDNFVETQMTSTPDDLDLSHVLQSVIASASSNQNPDEANFPQPLDDAQPIKSWWHYFQKRTHDNTAVCYTCGAMFNRGPKQSTTSLSHHLKMYHRDYFIALQQAKDAALQPRLVNGRIYRNEGVNTPSLQKANQTVMLIEAVRERQELLDAKVGSDSPIKAALWQSVAAELGEGVTALAAKKRWIQVRDRFRKEYKFAVRDHFAYSPKWPYFADMRWYEPYIMSTRSRPHSSTPKNDGYRHPEAPPPHRHTSPEGGSSDESINASESMHSDTCSATGMPFHENPSSTPPVGTVVNWGDDEDMLFARFVGVRLRAAALPKKREAQRAILALLDDALGVQ</sequence>
<organism evidence="6 7">
    <name type="scientific">Panagrellus redivivus</name>
    <name type="common">Microworm</name>
    <dbReference type="NCBI Taxonomy" id="6233"/>
    <lineage>
        <taxon>Eukaryota</taxon>
        <taxon>Metazoa</taxon>
        <taxon>Ecdysozoa</taxon>
        <taxon>Nematoda</taxon>
        <taxon>Chromadorea</taxon>
        <taxon>Rhabditida</taxon>
        <taxon>Tylenchina</taxon>
        <taxon>Panagrolaimomorpha</taxon>
        <taxon>Panagrolaimoidea</taxon>
        <taxon>Panagrolaimidae</taxon>
        <taxon>Panagrellus</taxon>
    </lineage>
</organism>
<protein>
    <submittedName>
        <fullName evidence="7">MADF domain-containing protein</fullName>
    </submittedName>
</protein>
<evidence type="ECO:0000256" key="4">
    <source>
        <dbReference type="SAM" id="MobiDB-lite"/>
    </source>
</evidence>
<dbReference type="GO" id="GO:0006357">
    <property type="term" value="P:regulation of transcription by RNA polymerase II"/>
    <property type="evidence" value="ECO:0007669"/>
    <property type="project" value="TreeGrafter"/>
</dbReference>
<dbReference type="PROSITE" id="PS51029">
    <property type="entry name" value="MADF"/>
    <property type="match status" value="1"/>
</dbReference>
<evidence type="ECO:0000256" key="2">
    <source>
        <dbReference type="ARBA" id="ARBA00022771"/>
    </source>
</evidence>
<proteinExistence type="predicted"/>
<dbReference type="SUPFAM" id="SSF57667">
    <property type="entry name" value="beta-beta-alpha zinc fingers"/>
    <property type="match status" value="1"/>
</dbReference>
<dbReference type="PANTHER" id="PTHR12243:SF60">
    <property type="entry name" value="SI:CH211-15D5.12-RELATED"/>
    <property type="match status" value="1"/>
</dbReference>
<dbReference type="WBParaSite" id="Pan_g1093.t1">
    <property type="protein sequence ID" value="Pan_g1093.t1"/>
    <property type="gene ID" value="Pan_g1093"/>
</dbReference>
<dbReference type="GO" id="GO:0003677">
    <property type="term" value="F:DNA binding"/>
    <property type="evidence" value="ECO:0007669"/>
    <property type="project" value="InterPro"/>
</dbReference>
<dbReference type="PANTHER" id="PTHR12243">
    <property type="entry name" value="MADF DOMAIN TRANSCRIPTION FACTOR"/>
    <property type="match status" value="1"/>
</dbReference>
<keyword evidence="3" id="KW-0862">Zinc</keyword>
<keyword evidence="6" id="KW-1185">Reference proteome</keyword>
<feature type="region of interest" description="Disordered" evidence="4">
    <location>
        <begin position="238"/>
        <end position="302"/>
    </location>
</feature>
<reference evidence="7" key="2">
    <citation type="submission" date="2020-10" db="UniProtKB">
        <authorList>
            <consortium name="WormBaseParasite"/>
        </authorList>
    </citation>
    <scope>IDENTIFICATION</scope>
</reference>
<dbReference type="AlphaFoldDB" id="A0A7E4ZQE9"/>
<name>A0A7E4ZQE9_PANRE</name>
<evidence type="ECO:0000313" key="6">
    <source>
        <dbReference type="Proteomes" id="UP000492821"/>
    </source>
</evidence>
<dbReference type="Pfam" id="PF02892">
    <property type="entry name" value="zf-BED"/>
    <property type="match status" value="1"/>
</dbReference>
<dbReference type="GO" id="GO:0005667">
    <property type="term" value="C:transcription regulator complex"/>
    <property type="evidence" value="ECO:0007669"/>
    <property type="project" value="TreeGrafter"/>
</dbReference>
<dbReference type="InterPro" id="IPR003656">
    <property type="entry name" value="Znf_BED"/>
</dbReference>
<dbReference type="InterPro" id="IPR006578">
    <property type="entry name" value="MADF-dom"/>
</dbReference>
<dbReference type="GO" id="GO:0005634">
    <property type="term" value="C:nucleus"/>
    <property type="evidence" value="ECO:0007669"/>
    <property type="project" value="TreeGrafter"/>
</dbReference>
<dbReference type="SMART" id="SM00595">
    <property type="entry name" value="MADF"/>
    <property type="match status" value="1"/>
</dbReference>
<evidence type="ECO:0000256" key="1">
    <source>
        <dbReference type="ARBA" id="ARBA00022723"/>
    </source>
</evidence>
<dbReference type="InterPro" id="IPR036236">
    <property type="entry name" value="Znf_C2H2_sf"/>
</dbReference>
<keyword evidence="2" id="KW-0863">Zinc-finger</keyword>
<dbReference type="GO" id="GO:0008270">
    <property type="term" value="F:zinc ion binding"/>
    <property type="evidence" value="ECO:0007669"/>
    <property type="project" value="UniProtKB-KW"/>
</dbReference>
<feature type="domain" description="MADF" evidence="5">
    <location>
        <begin position="148"/>
        <end position="234"/>
    </location>
</feature>
<accession>A0A7E4ZQE9</accession>
<dbReference type="InterPro" id="IPR039353">
    <property type="entry name" value="TF_Adf1"/>
</dbReference>